<dbReference type="EMBL" id="NEDP02002897">
    <property type="protein sequence ID" value="OWF49925.1"/>
    <property type="molecule type" value="Genomic_DNA"/>
</dbReference>
<dbReference type="Pfam" id="PF05721">
    <property type="entry name" value="PhyH"/>
    <property type="match status" value="1"/>
</dbReference>
<dbReference type="PANTHER" id="PTHR20883">
    <property type="entry name" value="PHYTANOYL-COA DIOXYGENASE DOMAIN CONTAINING 1"/>
    <property type="match status" value="1"/>
</dbReference>
<dbReference type="Gene3D" id="2.60.120.620">
    <property type="entry name" value="q2cbj1_9rhob like domain"/>
    <property type="match status" value="1"/>
</dbReference>
<dbReference type="InterPro" id="IPR008775">
    <property type="entry name" value="Phytyl_CoA_dOase-like"/>
</dbReference>
<evidence type="ECO:0000313" key="3">
    <source>
        <dbReference type="Proteomes" id="UP000242188"/>
    </source>
</evidence>
<gene>
    <name evidence="2" type="ORF">KP79_PYT04015</name>
</gene>
<dbReference type="AlphaFoldDB" id="A0A210QMG8"/>
<dbReference type="PANTHER" id="PTHR20883:SF51">
    <property type="entry name" value="PHYTANOYL-COA HYDROXYLASE"/>
    <property type="match status" value="1"/>
</dbReference>
<protein>
    <submittedName>
        <fullName evidence="2">Ectoine hydroxylase</fullName>
    </submittedName>
</protein>
<proteinExistence type="predicted"/>
<keyword evidence="3" id="KW-1185">Reference proteome</keyword>
<comment type="cofactor">
    <cofactor evidence="1">
        <name>Fe cation</name>
        <dbReference type="ChEBI" id="CHEBI:24875"/>
    </cofactor>
</comment>
<sequence>MADFDFRNIGDLDDIKRQYDEFGYIIIRNIFNKDEISRIRNAFDNPNGVLKHQYKIPSGGGRDVILSLWNNPGNDVTGMVARSEKIVNICENLLGGDIFHFHAKAILKLPSIGGQFVWHQDYGYWYKQGFLYPDMMTVSIAVDENTKENGCLQVLRGSHMCGRLSHGFYEGEQMADPERVSKLKNKLKLEYVVLNQGDAVFFHSNLLHNSGNNMSSKRRLAYAIAYSAAYNDSVAEHPFAHYNPIEKVTDSAIAECENEEDLTGKVFLNPKDDITVKSKLAS</sequence>
<evidence type="ECO:0000256" key="1">
    <source>
        <dbReference type="ARBA" id="ARBA00001962"/>
    </source>
</evidence>
<comment type="caution">
    <text evidence="2">The sequence shown here is derived from an EMBL/GenBank/DDBJ whole genome shotgun (WGS) entry which is preliminary data.</text>
</comment>
<reference evidence="2 3" key="1">
    <citation type="journal article" date="2017" name="Nat. Ecol. Evol.">
        <title>Scallop genome provides insights into evolution of bilaterian karyotype and development.</title>
        <authorList>
            <person name="Wang S."/>
            <person name="Zhang J."/>
            <person name="Jiao W."/>
            <person name="Li J."/>
            <person name="Xun X."/>
            <person name="Sun Y."/>
            <person name="Guo X."/>
            <person name="Huan P."/>
            <person name="Dong B."/>
            <person name="Zhang L."/>
            <person name="Hu X."/>
            <person name="Sun X."/>
            <person name="Wang J."/>
            <person name="Zhao C."/>
            <person name="Wang Y."/>
            <person name="Wang D."/>
            <person name="Huang X."/>
            <person name="Wang R."/>
            <person name="Lv J."/>
            <person name="Li Y."/>
            <person name="Zhang Z."/>
            <person name="Liu B."/>
            <person name="Lu W."/>
            <person name="Hui Y."/>
            <person name="Liang J."/>
            <person name="Zhou Z."/>
            <person name="Hou R."/>
            <person name="Li X."/>
            <person name="Liu Y."/>
            <person name="Li H."/>
            <person name="Ning X."/>
            <person name="Lin Y."/>
            <person name="Zhao L."/>
            <person name="Xing Q."/>
            <person name="Dou J."/>
            <person name="Li Y."/>
            <person name="Mao J."/>
            <person name="Guo H."/>
            <person name="Dou H."/>
            <person name="Li T."/>
            <person name="Mu C."/>
            <person name="Jiang W."/>
            <person name="Fu Q."/>
            <person name="Fu X."/>
            <person name="Miao Y."/>
            <person name="Liu J."/>
            <person name="Yu Q."/>
            <person name="Li R."/>
            <person name="Liao H."/>
            <person name="Li X."/>
            <person name="Kong Y."/>
            <person name="Jiang Z."/>
            <person name="Chourrout D."/>
            <person name="Li R."/>
            <person name="Bao Z."/>
        </authorList>
    </citation>
    <scope>NUCLEOTIDE SEQUENCE [LARGE SCALE GENOMIC DNA]</scope>
    <source>
        <strain evidence="2 3">PY_sf001</strain>
    </source>
</reference>
<dbReference type="OrthoDB" id="445007at2759"/>
<dbReference type="SUPFAM" id="SSF51197">
    <property type="entry name" value="Clavaminate synthase-like"/>
    <property type="match status" value="1"/>
</dbReference>
<name>A0A210QMG8_MIZYE</name>
<accession>A0A210QMG8</accession>
<organism evidence="2 3">
    <name type="scientific">Mizuhopecten yessoensis</name>
    <name type="common">Japanese scallop</name>
    <name type="synonym">Patinopecten yessoensis</name>
    <dbReference type="NCBI Taxonomy" id="6573"/>
    <lineage>
        <taxon>Eukaryota</taxon>
        <taxon>Metazoa</taxon>
        <taxon>Spiralia</taxon>
        <taxon>Lophotrochozoa</taxon>
        <taxon>Mollusca</taxon>
        <taxon>Bivalvia</taxon>
        <taxon>Autobranchia</taxon>
        <taxon>Pteriomorphia</taxon>
        <taxon>Pectinida</taxon>
        <taxon>Pectinoidea</taxon>
        <taxon>Pectinidae</taxon>
        <taxon>Mizuhopecten</taxon>
    </lineage>
</organism>
<dbReference type="Proteomes" id="UP000242188">
    <property type="component" value="Unassembled WGS sequence"/>
</dbReference>
<evidence type="ECO:0000313" key="2">
    <source>
        <dbReference type="EMBL" id="OWF49925.1"/>
    </source>
</evidence>